<dbReference type="InterPro" id="IPR039437">
    <property type="entry name" value="FrzH/put_lumazine-bd"/>
</dbReference>
<sequence>MKSLFLAVFSFFPIFCFAQQNEIEAITKTVNLYFEGMIQRDRTMLEEAFHPEARLIGYRGENFTVTAFEGWANGTVEGDPRNPAQYLNSIKSLRIAGYTASVETELHWPGIYYYDFLTLIKVEGKWKIVHKTWYEELR</sequence>
<dbReference type="InterPro" id="IPR032710">
    <property type="entry name" value="NTF2-like_dom_sf"/>
</dbReference>
<keyword evidence="3" id="KW-1185">Reference proteome</keyword>
<name>A0A1G5WLT5_9BACT</name>
<reference evidence="3" key="1">
    <citation type="submission" date="2016-10" db="EMBL/GenBank/DDBJ databases">
        <authorList>
            <person name="Varghese N."/>
            <person name="Submissions S."/>
        </authorList>
    </citation>
    <scope>NUCLEOTIDE SEQUENCE [LARGE SCALE GENOMIC DNA]</scope>
    <source>
        <strain evidence="3">DSM 22703</strain>
    </source>
</reference>
<dbReference type="EMBL" id="FMXE01000007">
    <property type="protein sequence ID" value="SDA58982.1"/>
    <property type="molecule type" value="Genomic_DNA"/>
</dbReference>
<keyword evidence="1" id="KW-0732">Signal</keyword>
<dbReference type="Pfam" id="PF12893">
    <property type="entry name" value="Lumazine_bd_2"/>
    <property type="match status" value="1"/>
</dbReference>
<organism evidence="2 3">
    <name type="scientific">Algoriphagus alkaliphilus</name>
    <dbReference type="NCBI Taxonomy" id="279824"/>
    <lineage>
        <taxon>Bacteria</taxon>
        <taxon>Pseudomonadati</taxon>
        <taxon>Bacteroidota</taxon>
        <taxon>Cytophagia</taxon>
        <taxon>Cytophagales</taxon>
        <taxon>Cyclobacteriaceae</taxon>
        <taxon>Algoriphagus</taxon>
    </lineage>
</organism>
<evidence type="ECO:0000313" key="2">
    <source>
        <dbReference type="EMBL" id="SDA58982.1"/>
    </source>
</evidence>
<feature type="signal peptide" evidence="1">
    <location>
        <begin position="1"/>
        <end position="18"/>
    </location>
</feature>
<gene>
    <name evidence="2" type="ORF">SAMN03080617_01154</name>
</gene>
<feature type="chain" id="PRO_5011506031" evidence="1">
    <location>
        <begin position="19"/>
        <end position="138"/>
    </location>
</feature>
<evidence type="ECO:0000313" key="3">
    <source>
        <dbReference type="Proteomes" id="UP000198756"/>
    </source>
</evidence>
<dbReference type="Proteomes" id="UP000198756">
    <property type="component" value="Unassembled WGS sequence"/>
</dbReference>
<dbReference type="OrthoDB" id="8445243at2"/>
<dbReference type="STRING" id="279824.SAMN03080617_01154"/>
<dbReference type="Gene3D" id="3.10.450.50">
    <property type="match status" value="1"/>
</dbReference>
<dbReference type="RefSeq" id="WP_092728999.1">
    <property type="nucleotide sequence ID" value="NZ_FMXE01000007.1"/>
</dbReference>
<dbReference type="AlphaFoldDB" id="A0A1G5WLT5"/>
<protein>
    <submittedName>
        <fullName evidence="2">Putative lumazine-binding</fullName>
    </submittedName>
</protein>
<dbReference type="SUPFAM" id="SSF54427">
    <property type="entry name" value="NTF2-like"/>
    <property type="match status" value="1"/>
</dbReference>
<proteinExistence type="predicted"/>
<evidence type="ECO:0000256" key="1">
    <source>
        <dbReference type="SAM" id="SignalP"/>
    </source>
</evidence>
<accession>A0A1G5WLT5</accession>